<protein>
    <recommendedName>
        <fullName evidence="14">Olfactory receptor</fullName>
    </recommendedName>
</protein>
<evidence type="ECO:0000256" key="11">
    <source>
        <dbReference type="ARBA" id="ARBA00023180"/>
    </source>
</evidence>
<dbReference type="GO" id="GO:0005886">
    <property type="term" value="C:plasma membrane"/>
    <property type="evidence" value="ECO:0007669"/>
    <property type="project" value="UniProtKB-SubCell"/>
</dbReference>
<dbReference type="SUPFAM" id="SSF81321">
    <property type="entry name" value="Family A G protein-coupled receptor-like"/>
    <property type="match status" value="1"/>
</dbReference>
<evidence type="ECO:0000256" key="3">
    <source>
        <dbReference type="ARBA" id="ARBA00022606"/>
    </source>
</evidence>
<dbReference type="AlphaFoldDB" id="A0AAV7DIZ4"/>
<feature type="domain" description="G-protein coupled receptors family 1 profile" evidence="15">
    <location>
        <begin position="40"/>
        <end position="288"/>
    </location>
</feature>
<evidence type="ECO:0000256" key="7">
    <source>
        <dbReference type="ARBA" id="ARBA00023040"/>
    </source>
</evidence>
<reference evidence="16" key="1">
    <citation type="thesis" date="2020" institute="ProQuest LLC" country="789 East Eisenhower Parkway, Ann Arbor, MI, USA">
        <title>Comparative Genomics and Chromosome Evolution.</title>
        <authorList>
            <person name="Mudd A.B."/>
        </authorList>
    </citation>
    <scope>NUCLEOTIDE SEQUENCE</scope>
    <source>
        <strain evidence="16">237g6f4</strain>
        <tissue evidence="16">Blood</tissue>
    </source>
</reference>
<feature type="transmembrane region" description="Helical" evidence="14">
    <location>
        <begin position="140"/>
        <end position="173"/>
    </location>
</feature>
<evidence type="ECO:0000256" key="12">
    <source>
        <dbReference type="ARBA" id="ARBA00023224"/>
    </source>
</evidence>
<dbReference type="PROSITE" id="PS50262">
    <property type="entry name" value="G_PROTEIN_RECEP_F1_2"/>
    <property type="match status" value="1"/>
</dbReference>
<evidence type="ECO:0000256" key="1">
    <source>
        <dbReference type="ARBA" id="ARBA00004651"/>
    </source>
</evidence>
<keyword evidence="9" id="KW-1015">Disulfide bond</keyword>
<evidence type="ECO:0000256" key="10">
    <source>
        <dbReference type="ARBA" id="ARBA00023170"/>
    </source>
</evidence>
<evidence type="ECO:0000256" key="8">
    <source>
        <dbReference type="ARBA" id="ARBA00023136"/>
    </source>
</evidence>
<dbReference type="InterPro" id="IPR000276">
    <property type="entry name" value="GPCR_Rhodpsn"/>
</dbReference>
<feature type="transmembrane region" description="Helical" evidence="14">
    <location>
        <begin position="91"/>
        <end position="119"/>
    </location>
</feature>
<evidence type="ECO:0000256" key="14">
    <source>
        <dbReference type="RuleBase" id="RU363047"/>
    </source>
</evidence>
<dbReference type="Gene3D" id="1.20.1070.10">
    <property type="entry name" value="Rhodopsin 7-helix transmembrane proteins"/>
    <property type="match status" value="1"/>
</dbReference>
<feature type="transmembrane region" description="Helical" evidence="14">
    <location>
        <begin position="271"/>
        <end position="290"/>
    </location>
</feature>
<dbReference type="PANTHER" id="PTHR24242">
    <property type="entry name" value="G-PROTEIN COUPLED RECEPTOR"/>
    <property type="match status" value="1"/>
</dbReference>
<dbReference type="PROSITE" id="PS00237">
    <property type="entry name" value="G_PROTEIN_RECEP_F1_1"/>
    <property type="match status" value="1"/>
</dbReference>
<dbReference type="PRINTS" id="PR00245">
    <property type="entry name" value="OLFACTORYR"/>
</dbReference>
<sequence>MENNCSRTKYFIILGFQGIPETYFFSFILFLSVYLLTVFANIVIIILVNIDSHLQSPMYFFISNLSFLEIGYTSSTLPNLMVGILTGNKSISFTACIIQLYSFSCLGGTENVLLAFMAYDRYLAICSPLRYNMIMSPKMCLQLACLCWSMGFIIAIAAIVLITISCFCGPNIIEHFLCESAPLLQLSCTDVSTAKSVLSISTSLLTLSSALFTMLSYCFIIRTVVKIPSTTGKKKALSTCVSHFVAVLFFYTSVCVMYVRPSGSNPSRNQIAAVFYGIITPMLNPFVYSLRNKDMKNALLRSLRSKKVIF</sequence>
<evidence type="ECO:0000256" key="13">
    <source>
        <dbReference type="RuleBase" id="RU000688"/>
    </source>
</evidence>
<dbReference type="GO" id="GO:0004930">
    <property type="term" value="F:G protein-coupled receptor activity"/>
    <property type="evidence" value="ECO:0007669"/>
    <property type="project" value="UniProtKB-KW"/>
</dbReference>
<evidence type="ECO:0000256" key="9">
    <source>
        <dbReference type="ARBA" id="ARBA00023157"/>
    </source>
</evidence>
<dbReference type="PRINTS" id="PR00237">
    <property type="entry name" value="GPCRRHODOPSN"/>
</dbReference>
<feature type="transmembrane region" description="Helical" evidence="14">
    <location>
        <begin position="204"/>
        <end position="225"/>
    </location>
</feature>
<dbReference type="CDD" id="cd13954">
    <property type="entry name" value="7tmA_OR"/>
    <property type="match status" value="1"/>
</dbReference>
<evidence type="ECO:0000256" key="4">
    <source>
        <dbReference type="ARBA" id="ARBA00022692"/>
    </source>
</evidence>
<keyword evidence="4 13" id="KW-0812">Transmembrane</keyword>
<evidence type="ECO:0000313" key="17">
    <source>
        <dbReference type="Proteomes" id="UP000824782"/>
    </source>
</evidence>
<evidence type="ECO:0000259" key="15">
    <source>
        <dbReference type="PROSITE" id="PS50262"/>
    </source>
</evidence>
<dbReference type="InterPro" id="IPR050939">
    <property type="entry name" value="Olfactory_GPCR1"/>
</dbReference>
<keyword evidence="2 14" id="KW-1003">Cell membrane</keyword>
<dbReference type="Proteomes" id="UP000824782">
    <property type="component" value="Unassembled WGS sequence"/>
</dbReference>
<organism evidence="16 17">
    <name type="scientific">Engystomops pustulosus</name>
    <name type="common">Tungara frog</name>
    <name type="synonym">Physalaemus pustulosus</name>
    <dbReference type="NCBI Taxonomy" id="76066"/>
    <lineage>
        <taxon>Eukaryota</taxon>
        <taxon>Metazoa</taxon>
        <taxon>Chordata</taxon>
        <taxon>Craniata</taxon>
        <taxon>Vertebrata</taxon>
        <taxon>Euteleostomi</taxon>
        <taxon>Amphibia</taxon>
        <taxon>Batrachia</taxon>
        <taxon>Anura</taxon>
        <taxon>Neobatrachia</taxon>
        <taxon>Hyloidea</taxon>
        <taxon>Leptodactylidae</taxon>
        <taxon>Leiuperinae</taxon>
        <taxon>Engystomops</taxon>
    </lineage>
</organism>
<keyword evidence="3 14" id="KW-0716">Sensory transduction</keyword>
<keyword evidence="6 14" id="KW-1133">Transmembrane helix</keyword>
<keyword evidence="8 14" id="KW-0472">Membrane</keyword>
<keyword evidence="17" id="KW-1185">Reference proteome</keyword>
<proteinExistence type="inferred from homology"/>
<keyword evidence="10 13" id="KW-0675">Receptor</keyword>
<keyword evidence="11" id="KW-0325">Glycoprotein</keyword>
<accession>A0AAV7DIZ4</accession>
<feature type="transmembrane region" description="Helical" evidence="14">
    <location>
        <begin position="60"/>
        <end position="85"/>
    </location>
</feature>
<comment type="caution">
    <text evidence="16">The sequence shown here is derived from an EMBL/GenBank/DDBJ whole genome shotgun (WGS) entry which is preliminary data.</text>
</comment>
<evidence type="ECO:0000256" key="5">
    <source>
        <dbReference type="ARBA" id="ARBA00022725"/>
    </source>
</evidence>
<comment type="similarity">
    <text evidence="13">Belongs to the G-protein coupled receptor 1 family.</text>
</comment>
<dbReference type="GO" id="GO:0004984">
    <property type="term" value="F:olfactory receptor activity"/>
    <property type="evidence" value="ECO:0007669"/>
    <property type="project" value="InterPro"/>
</dbReference>
<feature type="transmembrane region" description="Helical" evidence="14">
    <location>
        <begin position="237"/>
        <end position="259"/>
    </location>
</feature>
<feature type="transmembrane region" description="Helical" evidence="14">
    <location>
        <begin position="23"/>
        <end position="48"/>
    </location>
</feature>
<dbReference type="InterPro" id="IPR000725">
    <property type="entry name" value="Olfact_rcpt"/>
</dbReference>
<name>A0AAV7DIZ4_ENGPU</name>
<evidence type="ECO:0000256" key="6">
    <source>
        <dbReference type="ARBA" id="ARBA00022989"/>
    </source>
</evidence>
<dbReference type="PANTHER" id="PTHR24242:SF359">
    <property type="entry name" value="ODORANT RECEPTOR-RELATED"/>
    <property type="match status" value="1"/>
</dbReference>
<evidence type="ECO:0000256" key="2">
    <source>
        <dbReference type="ARBA" id="ARBA00022475"/>
    </source>
</evidence>
<evidence type="ECO:0000313" key="16">
    <source>
        <dbReference type="EMBL" id="KAG8596512.1"/>
    </source>
</evidence>
<gene>
    <name evidence="16" type="ORF">GDO81_001947</name>
</gene>
<dbReference type="FunFam" id="1.20.1070.10:FF:000001">
    <property type="entry name" value="Olfactory receptor"/>
    <property type="match status" value="1"/>
</dbReference>
<keyword evidence="5 14" id="KW-0552">Olfaction</keyword>
<keyword evidence="7 13" id="KW-0297">G-protein coupled receptor</keyword>
<dbReference type="Pfam" id="PF13853">
    <property type="entry name" value="7tm_4"/>
    <property type="match status" value="1"/>
</dbReference>
<keyword evidence="12 13" id="KW-0807">Transducer</keyword>
<dbReference type="EMBL" id="WNYA01000001">
    <property type="protein sequence ID" value="KAG8596512.1"/>
    <property type="molecule type" value="Genomic_DNA"/>
</dbReference>
<dbReference type="InterPro" id="IPR017452">
    <property type="entry name" value="GPCR_Rhodpsn_7TM"/>
</dbReference>
<comment type="subcellular location">
    <subcellularLocation>
        <location evidence="1 14">Cell membrane</location>
        <topology evidence="1 14">Multi-pass membrane protein</topology>
    </subcellularLocation>
</comment>